<dbReference type="OrthoDB" id="3403609at2"/>
<evidence type="ECO:0000256" key="2">
    <source>
        <dbReference type="SAM" id="Phobius"/>
    </source>
</evidence>
<feature type="region of interest" description="Disordered" evidence="1">
    <location>
        <begin position="186"/>
        <end position="218"/>
    </location>
</feature>
<dbReference type="EMBL" id="VFOQ01000001">
    <property type="protein sequence ID" value="TQL60875.1"/>
    <property type="molecule type" value="Genomic_DNA"/>
</dbReference>
<keyword evidence="2" id="KW-0472">Membrane</keyword>
<organism evidence="3 4">
    <name type="scientific">Oryzihumus leptocrescens</name>
    <dbReference type="NCBI Taxonomy" id="297536"/>
    <lineage>
        <taxon>Bacteria</taxon>
        <taxon>Bacillati</taxon>
        <taxon>Actinomycetota</taxon>
        <taxon>Actinomycetes</taxon>
        <taxon>Micrococcales</taxon>
        <taxon>Intrasporangiaceae</taxon>
        <taxon>Oryzihumus</taxon>
    </lineage>
</organism>
<evidence type="ECO:0000313" key="3">
    <source>
        <dbReference type="EMBL" id="TQL60875.1"/>
    </source>
</evidence>
<dbReference type="AlphaFoldDB" id="A0A542ZKJ7"/>
<gene>
    <name evidence="3" type="ORF">FB474_2275</name>
</gene>
<accession>A0A542ZKJ7</accession>
<keyword evidence="2" id="KW-1133">Transmembrane helix</keyword>
<dbReference type="Proteomes" id="UP000319514">
    <property type="component" value="Unassembled WGS sequence"/>
</dbReference>
<keyword evidence="2" id="KW-0812">Transmembrane</keyword>
<evidence type="ECO:0000256" key="1">
    <source>
        <dbReference type="SAM" id="MobiDB-lite"/>
    </source>
</evidence>
<evidence type="ECO:0008006" key="5">
    <source>
        <dbReference type="Google" id="ProtNLM"/>
    </source>
</evidence>
<evidence type="ECO:0000313" key="4">
    <source>
        <dbReference type="Proteomes" id="UP000319514"/>
    </source>
</evidence>
<comment type="caution">
    <text evidence="3">The sequence shown here is derived from an EMBL/GenBank/DDBJ whole genome shotgun (WGS) entry which is preliminary data.</text>
</comment>
<dbReference type="RefSeq" id="WP_141788723.1">
    <property type="nucleotide sequence ID" value="NZ_BAAAKX010000007.1"/>
</dbReference>
<reference evidence="3 4" key="1">
    <citation type="submission" date="2019-06" db="EMBL/GenBank/DDBJ databases">
        <title>Sequencing the genomes of 1000 actinobacteria strains.</title>
        <authorList>
            <person name="Klenk H.-P."/>
        </authorList>
    </citation>
    <scope>NUCLEOTIDE SEQUENCE [LARGE SCALE GENOMIC DNA]</scope>
    <source>
        <strain evidence="3 4">DSM 18082</strain>
    </source>
</reference>
<protein>
    <recommendedName>
        <fullName evidence="5">Cell division protein FtsL</fullName>
    </recommendedName>
</protein>
<sequence>MSQMTAAAARVGVRAPRRQPTLPSLRVVSGAETKKPGAGFAVLCMLLLSAGLLGLLLLNTTLAQGAFALHDLQATSGELSDTQDALTQQIETASSPQHLAREAVSMGMVPSQSAAFLRLSDGAVFGVAKPAKAQPGFTVIGQVVVPPAVASAAPVPAASATPPAQPASTTAVTTKNGVTTTVVTTVNSDGSTTTTTTRTTTGKGASGQGGNANATSTR</sequence>
<name>A0A542ZKJ7_9MICO</name>
<keyword evidence="4" id="KW-1185">Reference proteome</keyword>
<feature type="transmembrane region" description="Helical" evidence="2">
    <location>
        <begin position="38"/>
        <end position="58"/>
    </location>
</feature>
<feature type="compositionally biased region" description="Low complexity" evidence="1">
    <location>
        <begin position="186"/>
        <end position="203"/>
    </location>
</feature>
<proteinExistence type="predicted"/>